<dbReference type="InterPro" id="IPR036846">
    <property type="entry name" value="GM2-AP_sf"/>
</dbReference>
<dbReference type="Gene3D" id="2.70.220.10">
    <property type="entry name" value="Ganglioside GM2 activator"/>
    <property type="match status" value="1"/>
</dbReference>
<evidence type="ECO:0000256" key="1">
    <source>
        <dbReference type="ARBA" id="ARBA00022729"/>
    </source>
</evidence>
<dbReference type="Proteomes" id="UP000007266">
    <property type="component" value="Linkage group 9"/>
</dbReference>
<dbReference type="SUPFAM" id="SSF63707">
    <property type="entry name" value="Ganglioside M2 (gm2) activator"/>
    <property type="match status" value="1"/>
</dbReference>
<evidence type="ECO:0000313" key="3">
    <source>
        <dbReference type="Proteomes" id="UP000007266"/>
    </source>
</evidence>
<dbReference type="Pfam" id="PF06477">
    <property type="entry name" value="DUF1091"/>
    <property type="match status" value="1"/>
</dbReference>
<accession>A0A139WBU0</accession>
<dbReference type="AlphaFoldDB" id="A0A139WBU0"/>
<gene>
    <name evidence="2" type="primary">AUGUSTUS-3.0.2_34480</name>
    <name evidence="2" type="ORF">TcasGA2_TC034480</name>
</gene>
<dbReference type="EMBL" id="KQ971372">
    <property type="protein sequence ID" value="KYB25428.1"/>
    <property type="molecule type" value="Genomic_DNA"/>
</dbReference>
<reference evidence="2 3" key="1">
    <citation type="journal article" date="2008" name="Nature">
        <title>The genome of the model beetle and pest Tribolium castaneum.</title>
        <authorList>
            <consortium name="Tribolium Genome Sequencing Consortium"/>
            <person name="Richards S."/>
            <person name="Gibbs R.A."/>
            <person name="Weinstock G.M."/>
            <person name="Brown S.J."/>
            <person name="Denell R."/>
            <person name="Beeman R.W."/>
            <person name="Gibbs R."/>
            <person name="Beeman R.W."/>
            <person name="Brown S.J."/>
            <person name="Bucher G."/>
            <person name="Friedrich M."/>
            <person name="Grimmelikhuijzen C.J."/>
            <person name="Klingler M."/>
            <person name="Lorenzen M."/>
            <person name="Richards S."/>
            <person name="Roth S."/>
            <person name="Schroder R."/>
            <person name="Tautz D."/>
            <person name="Zdobnov E.M."/>
            <person name="Muzny D."/>
            <person name="Gibbs R.A."/>
            <person name="Weinstock G.M."/>
            <person name="Attaway T."/>
            <person name="Bell S."/>
            <person name="Buhay C.J."/>
            <person name="Chandrabose M.N."/>
            <person name="Chavez D."/>
            <person name="Clerk-Blankenburg K.P."/>
            <person name="Cree A."/>
            <person name="Dao M."/>
            <person name="Davis C."/>
            <person name="Chacko J."/>
            <person name="Dinh H."/>
            <person name="Dugan-Rocha S."/>
            <person name="Fowler G."/>
            <person name="Garner T.T."/>
            <person name="Garnes J."/>
            <person name="Gnirke A."/>
            <person name="Hawes A."/>
            <person name="Hernandez J."/>
            <person name="Hines S."/>
            <person name="Holder M."/>
            <person name="Hume J."/>
            <person name="Jhangiani S.N."/>
            <person name="Joshi V."/>
            <person name="Khan Z.M."/>
            <person name="Jackson L."/>
            <person name="Kovar C."/>
            <person name="Kowis A."/>
            <person name="Lee S."/>
            <person name="Lewis L.R."/>
            <person name="Margolis J."/>
            <person name="Morgan M."/>
            <person name="Nazareth L.V."/>
            <person name="Nguyen N."/>
            <person name="Okwuonu G."/>
            <person name="Parker D."/>
            <person name="Richards S."/>
            <person name="Ruiz S.J."/>
            <person name="Santibanez J."/>
            <person name="Savard J."/>
            <person name="Scherer S.E."/>
            <person name="Schneider B."/>
            <person name="Sodergren E."/>
            <person name="Tautz D."/>
            <person name="Vattahil S."/>
            <person name="Villasana D."/>
            <person name="White C.S."/>
            <person name="Wright R."/>
            <person name="Park Y."/>
            <person name="Beeman R.W."/>
            <person name="Lord J."/>
            <person name="Oppert B."/>
            <person name="Lorenzen M."/>
            <person name="Brown S."/>
            <person name="Wang L."/>
            <person name="Savard J."/>
            <person name="Tautz D."/>
            <person name="Richards S."/>
            <person name="Weinstock G."/>
            <person name="Gibbs R.A."/>
            <person name="Liu Y."/>
            <person name="Worley K."/>
            <person name="Weinstock G."/>
            <person name="Elsik C.G."/>
            <person name="Reese J.T."/>
            <person name="Elhaik E."/>
            <person name="Landan G."/>
            <person name="Graur D."/>
            <person name="Arensburger P."/>
            <person name="Atkinson P."/>
            <person name="Beeman R.W."/>
            <person name="Beidler J."/>
            <person name="Brown S.J."/>
            <person name="Demuth J.P."/>
            <person name="Drury D.W."/>
            <person name="Du Y.Z."/>
            <person name="Fujiwara H."/>
            <person name="Lorenzen M."/>
            <person name="Maselli V."/>
            <person name="Osanai M."/>
            <person name="Park Y."/>
            <person name="Robertson H.M."/>
            <person name="Tu Z."/>
            <person name="Wang J.J."/>
            <person name="Wang S."/>
            <person name="Richards S."/>
            <person name="Song H."/>
            <person name="Zhang L."/>
            <person name="Sodergren E."/>
            <person name="Werner D."/>
            <person name="Stanke M."/>
            <person name="Morgenstern B."/>
            <person name="Solovyev V."/>
            <person name="Kosarev P."/>
            <person name="Brown G."/>
            <person name="Chen H.C."/>
            <person name="Ermolaeva O."/>
            <person name="Hlavina W."/>
            <person name="Kapustin Y."/>
            <person name="Kiryutin B."/>
            <person name="Kitts P."/>
            <person name="Maglott D."/>
            <person name="Pruitt K."/>
            <person name="Sapojnikov V."/>
            <person name="Souvorov A."/>
            <person name="Mackey A.J."/>
            <person name="Waterhouse R.M."/>
            <person name="Wyder S."/>
            <person name="Zdobnov E.M."/>
            <person name="Zdobnov E.M."/>
            <person name="Wyder S."/>
            <person name="Kriventseva E.V."/>
            <person name="Kadowaki T."/>
            <person name="Bork P."/>
            <person name="Aranda M."/>
            <person name="Bao R."/>
            <person name="Beermann A."/>
            <person name="Berns N."/>
            <person name="Bolognesi R."/>
            <person name="Bonneton F."/>
            <person name="Bopp D."/>
            <person name="Brown S.J."/>
            <person name="Bucher G."/>
            <person name="Butts T."/>
            <person name="Chaumot A."/>
            <person name="Denell R.E."/>
            <person name="Ferrier D.E."/>
            <person name="Friedrich M."/>
            <person name="Gordon C.M."/>
            <person name="Jindra M."/>
            <person name="Klingler M."/>
            <person name="Lan Q."/>
            <person name="Lattorff H.M."/>
            <person name="Laudet V."/>
            <person name="von Levetsow C."/>
            <person name="Liu Z."/>
            <person name="Lutz R."/>
            <person name="Lynch J.A."/>
            <person name="da Fonseca R.N."/>
            <person name="Posnien N."/>
            <person name="Reuter R."/>
            <person name="Roth S."/>
            <person name="Savard J."/>
            <person name="Schinko J.B."/>
            <person name="Schmitt C."/>
            <person name="Schoppmeier M."/>
            <person name="Schroder R."/>
            <person name="Shippy T.D."/>
            <person name="Simonnet F."/>
            <person name="Marques-Souza H."/>
            <person name="Tautz D."/>
            <person name="Tomoyasu Y."/>
            <person name="Trauner J."/>
            <person name="Van der Zee M."/>
            <person name="Vervoort M."/>
            <person name="Wittkopp N."/>
            <person name="Wimmer E.A."/>
            <person name="Yang X."/>
            <person name="Jones A.K."/>
            <person name="Sattelle D.B."/>
            <person name="Ebert P.R."/>
            <person name="Nelson D."/>
            <person name="Scott J.G."/>
            <person name="Beeman R.W."/>
            <person name="Muthukrishnan S."/>
            <person name="Kramer K.J."/>
            <person name="Arakane Y."/>
            <person name="Beeman R.W."/>
            <person name="Zhu Q."/>
            <person name="Hogenkamp D."/>
            <person name="Dixit R."/>
            <person name="Oppert B."/>
            <person name="Jiang H."/>
            <person name="Zou Z."/>
            <person name="Marshall J."/>
            <person name="Elpidina E."/>
            <person name="Vinokurov K."/>
            <person name="Oppert C."/>
            <person name="Zou Z."/>
            <person name="Evans J."/>
            <person name="Lu Z."/>
            <person name="Zhao P."/>
            <person name="Sumathipala N."/>
            <person name="Altincicek B."/>
            <person name="Vilcinskas A."/>
            <person name="Williams M."/>
            <person name="Hultmark D."/>
            <person name="Hetru C."/>
            <person name="Jiang H."/>
            <person name="Grimmelikhuijzen C.J."/>
            <person name="Hauser F."/>
            <person name="Cazzamali G."/>
            <person name="Williamson M."/>
            <person name="Park Y."/>
            <person name="Li B."/>
            <person name="Tanaka Y."/>
            <person name="Predel R."/>
            <person name="Neupert S."/>
            <person name="Schachtner J."/>
            <person name="Verleyen P."/>
            <person name="Raible F."/>
            <person name="Bork P."/>
            <person name="Friedrich M."/>
            <person name="Walden K.K."/>
            <person name="Robertson H.M."/>
            <person name="Angeli S."/>
            <person name="Foret S."/>
            <person name="Bucher G."/>
            <person name="Schuetz S."/>
            <person name="Maleszka R."/>
            <person name="Wimmer E.A."/>
            <person name="Beeman R.W."/>
            <person name="Lorenzen M."/>
            <person name="Tomoyasu Y."/>
            <person name="Miller S.C."/>
            <person name="Grossmann D."/>
            <person name="Bucher G."/>
        </authorList>
    </citation>
    <scope>NUCLEOTIDE SEQUENCE [LARGE SCALE GENOMIC DNA]</scope>
    <source>
        <strain evidence="2 3">Georgia GA2</strain>
    </source>
</reference>
<keyword evidence="3" id="KW-1185">Reference proteome</keyword>
<dbReference type="InterPro" id="IPR010512">
    <property type="entry name" value="DUF1091"/>
</dbReference>
<organism evidence="2 3">
    <name type="scientific">Tribolium castaneum</name>
    <name type="common">Red flour beetle</name>
    <dbReference type="NCBI Taxonomy" id="7070"/>
    <lineage>
        <taxon>Eukaryota</taxon>
        <taxon>Metazoa</taxon>
        <taxon>Ecdysozoa</taxon>
        <taxon>Arthropoda</taxon>
        <taxon>Hexapoda</taxon>
        <taxon>Insecta</taxon>
        <taxon>Pterygota</taxon>
        <taxon>Neoptera</taxon>
        <taxon>Endopterygota</taxon>
        <taxon>Coleoptera</taxon>
        <taxon>Polyphaga</taxon>
        <taxon>Cucujiformia</taxon>
        <taxon>Tenebrionidae</taxon>
        <taxon>Tenebrionidae incertae sedis</taxon>
        <taxon>Tribolium</taxon>
    </lineage>
</organism>
<proteinExistence type="predicted"/>
<protein>
    <recommendedName>
        <fullName evidence="4">MD-2-related lipid-recognition domain-containing protein</fullName>
    </recommendedName>
</protein>
<dbReference type="InParanoid" id="A0A139WBU0"/>
<reference evidence="2 3" key="2">
    <citation type="journal article" date="2010" name="Nucleic Acids Res.">
        <title>BeetleBase in 2010: revisions to provide comprehensive genomic information for Tribolium castaneum.</title>
        <authorList>
            <person name="Kim H.S."/>
            <person name="Murphy T."/>
            <person name="Xia J."/>
            <person name="Caragea D."/>
            <person name="Park Y."/>
            <person name="Beeman R.W."/>
            <person name="Lorenzen M.D."/>
            <person name="Butcher S."/>
            <person name="Manak J.R."/>
            <person name="Brown S.J."/>
        </authorList>
    </citation>
    <scope>GENOME REANNOTATION</scope>
    <source>
        <strain evidence="2 3">Georgia GA2</strain>
    </source>
</reference>
<keyword evidence="1" id="KW-0732">Signal</keyword>
<evidence type="ECO:0008006" key="4">
    <source>
        <dbReference type="Google" id="ProtNLM"/>
    </source>
</evidence>
<evidence type="ECO:0000313" key="2">
    <source>
        <dbReference type="EMBL" id="KYB25428.1"/>
    </source>
</evidence>
<sequence>MPFACLLDGSYVELALRWCCFFTRYSCGSRSLSLCDTAGIVDSILSQYIYKLFLHVGNDVQVPRDRQPLPQNTLCEKLFLIKRFELCDNGVDYPCKIYSHFVTKKDNQILTANMTLAEEYGHNTNTDLQMFTFFPDSGKTIKVMAVNDTFCKLTRRYLGPFMNDLEKAAQILPGTCPIPKGRYHITNYPLNVNKMFLKNVIPYGTLKFVVTMTNSRSGKLLSCYEAEVQVS</sequence>
<name>A0A139WBU0_TRICA</name>